<dbReference type="InterPro" id="IPR000715">
    <property type="entry name" value="Glycosyl_transferase_4"/>
</dbReference>
<evidence type="ECO:0000256" key="12">
    <source>
        <dbReference type="ARBA" id="ARBA00022842"/>
    </source>
</evidence>
<organism evidence="23 24">
    <name type="scientific">Cavenderia fasciculata</name>
    <name type="common">Slime mold</name>
    <name type="synonym">Dictyostelium fasciculatum</name>
    <dbReference type="NCBI Taxonomy" id="261658"/>
    <lineage>
        <taxon>Eukaryota</taxon>
        <taxon>Amoebozoa</taxon>
        <taxon>Evosea</taxon>
        <taxon>Eumycetozoa</taxon>
        <taxon>Dictyostelia</taxon>
        <taxon>Acytosteliales</taxon>
        <taxon>Cavenderiaceae</taxon>
        <taxon>Cavenderia</taxon>
    </lineage>
</organism>
<evidence type="ECO:0000256" key="17">
    <source>
        <dbReference type="ARBA" id="ARBA00044717"/>
    </source>
</evidence>
<keyword evidence="19" id="KW-0175">Coiled coil</keyword>
<evidence type="ECO:0000256" key="3">
    <source>
        <dbReference type="ARBA" id="ARBA00004922"/>
    </source>
</evidence>
<evidence type="ECO:0000256" key="2">
    <source>
        <dbReference type="ARBA" id="ARBA00004477"/>
    </source>
</evidence>
<keyword evidence="11" id="KW-0256">Endoplasmic reticulum</keyword>
<dbReference type="STRING" id="1054147.F4PZF7"/>
<evidence type="ECO:0000256" key="6">
    <source>
        <dbReference type="ARBA" id="ARBA00017659"/>
    </source>
</evidence>
<evidence type="ECO:0000256" key="10">
    <source>
        <dbReference type="ARBA" id="ARBA00022723"/>
    </source>
</evidence>
<evidence type="ECO:0000256" key="4">
    <source>
        <dbReference type="ARBA" id="ARBA00009317"/>
    </source>
</evidence>
<feature type="compositionally biased region" description="Acidic residues" evidence="20">
    <location>
        <begin position="199"/>
        <end position="210"/>
    </location>
</feature>
<dbReference type="PANTHER" id="PTHR10571:SF0">
    <property type="entry name" value="UDP-N-ACETYLGLUCOSAMINE--DOLICHYL-PHOSPHATE N-ACETYLGLUCOSAMINEPHOSPHOTRANSFERASE"/>
    <property type="match status" value="1"/>
</dbReference>
<dbReference type="EC" id="2.7.8.15" evidence="5"/>
<feature type="region of interest" description="Disordered" evidence="20">
    <location>
        <begin position="100"/>
        <end position="132"/>
    </location>
</feature>
<dbReference type="RefSeq" id="XP_004366819.1">
    <property type="nucleotide sequence ID" value="XM_004366762.1"/>
</dbReference>
<evidence type="ECO:0000256" key="8">
    <source>
        <dbReference type="ARBA" id="ARBA00022679"/>
    </source>
</evidence>
<dbReference type="InterPro" id="IPR033895">
    <property type="entry name" value="GPT"/>
</dbReference>
<evidence type="ECO:0000256" key="21">
    <source>
        <dbReference type="SAM" id="Phobius"/>
    </source>
</evidence>
<evidence type="ECO:0000256" key="20">
    <source>
        <dbReference type="SAM" id="MobiDB-lite"/>
    </source>
</evidence>
<evidence type="ECO:0000313" key="23">
    <source>
        <dbReference type="EMBL" id="EGG19186.1"/>
    </source>
</evidence>
<feature type="transmembrane region" description="Helical" evidence="21">
    <location>
        <begin position="1076"/>
        <end position="1098"/>
    </location>
</feature>
<dbReference type="EMBL" id="GL883016">
    <property type="protein sequence ID" value="EGG19186.1"/>
    <property type="molecule type" value="Genomic_DNA"/>
</dbReference>
<evidence type="ECO:0000256" key="19">
    <source>
        <dbReference type="SAM" id="Coils"/>
    </source>
</evidence>
<dbReference type="KEGG" id="dfa:DFA_02434"/>
<comment type="pathway">
    <text evidence="3">Protein modification; protein glycosylation.</text>
</comment>
<evidence type="ECO:0000256" key="15">
    <source>
        <dbReference type="ARBA" id="ARBA00029567"/>
    </source>
</evidence>
<dbReference type="PANTHER" id="PTHR10571">
    <property type="entry name" value="UDP-N-ACETYLGLUCOSAMINE--DOLICHYL-PHOSPHATE N-ACETYLGLUCOSAMINEPHOSPHOTRANSFERASE"/>
    <property type="match status" value="1"/>
</dbReference>
<comment type="function">
    <text evidence="17">UDP-N-acetylglucosamine--dolichyl-phosphate N-acetylglucosaminephosphotransferase that operates in the biosynthetic pathway of dolichol-linked oligosaccharides, the glycan precursors employed in protein asparagine (N)-glycosylation. The assembly of dolichol-linked oligosaccharides begins on the cytosolic side of the endoplasmic reticulum membrane and finishes in its lumen. The sequential addition of sugars to dolichol pyrophosphate produces dolichol-linked oligosaccharides containing fourteen sugars, including two GlcNAcs, nine mannoses and three glucoses. Once assembled, the oligosaccharide is transferred from the lipid to nascent proteins by oligosaccharyltransferases. Catalyzes the initial step of dolichol-linked oligosaccharide biosynthesis, transfering GlcNAc-1-P from cytosolic UDP-GlcNAc onto the carrier lipid dolichyl phosphate (P-dolichol), yielding GlcNAc-P-P-dolichol embedded in the cytoplasmic leaflet of the endoplasmic reticulum membrane.</text>
</comment>
<keyword evidence="10" id="KW-0479">Metal-binding</keyword>
<feature type="transmembrane region" description="Helical" evidence="21">
    <location>
        <begin position="907"/>
        <end position="927"/>
    </location>
</feature>
<comment type="catalytic activity">
    <reaction evidence="18">
        <text>a di-trans,poly-cis-dolichyl phosphate + UDP-N-acetyl-alpha-D-glucosamine = an N-acetyl-alpha-D-glucosaminyl-diphospho-di-trans,poly-cis-dolichol + UMP</text>
        <dbReference type="Rhea" id="RHEA:13289"/>
        <dbReference type="Rhea" id="RHEA-COMP:19498"/>
        <dbReference type="Rhea" id="RHEA-COMP:19507"/>
        <dbReference type="ChEBI" id="CHEBI:57683"/>
        <dbReference type="ChEBI" id="CHEBI:57705"/>
        <dbReference type="ChEBI" id="CHEBI:57865"/>
        <dbReference type="ChEBI" id="CHEBI:58427"/>
        <dbReference type="EC" id="2.7.8.15"/>
    </reaction>
    <physiologicalReaction direction="left-to-right" evidence="18">
        <dbReference type="Rhea" id="RHEA:13290"/>
    </physiologicalReaction>
</comment>
<dbReference type="Proteomes" id="UP000007797">
    <property type="component" value="Unassembled WGS sequence"/>
</dbReference>
<gene>
    <name evidence="23" type="ORF">DFA_02434</name>
</gene>
<feature type="signal peptide" evidence="22">
    <location>
        <begin position="1"/>
        <end position="29"/>
    </location>
</feature>
<evidence type="ECO:0000256" key="11">
    <source>
        <dbReference type="ARBA" id="ARBA00022824"/>
    </source>
</evidence>
<dbReference type="GeneID" id="14871145"/>
<feature type="region of interest" description="Disordered" evidence="20">
    <location>
        <begin position="1136"/>
        <end position="1165"/>
    </location>
</feature>
<evidence type="ECO:0000256" key="14">
    <source>
        <dbReference type="ARBA" id="ARBA00023136"/>
    </source>
</evidence>
<keyword evidence="14 21" id="KW-0472">Membrane</keyword>
<feature type="transmembrane region" description="Helical" evidence="21">
    <location>
        <begin position="939"/>
        <end position="955"/>
    </location>
</feature>
<dbReference type="GO" id="GO:0005789">
    <property type="term" value="C:endoplasmic reticulum membrane"/>
    <property type="evidence" value="ECO:0007669"/>
    <property type="project" value="UniProtKB-SubCell"/>
</dbReference>
<comment type="subcellular location">
    <subcellularLocation>
        <location evidence="2">Endoplasmic reticulum membrane</location>
        <topology evidence="2">Multi-pass membrane protein</topology>
    </subcellularLocation>
</comment>
<keyword evidence="7" id="KW-0328">Glycosyltransferase</keyword>
<evidence type="ECO:0000256" key="5">
    <source>
        <dbReference type="ARBA" id="ARBA00013225"/>
    </source>
</evidence>
<keyword evidence="12" id="KW-0460">Magnesium</keyword>
<comment type="similarity">
    <text evidence="4">Belongs to the glycosyltransferase 4 family.</text>
</comment>
<evidence type="ECO:0000256" key="22">
    <source>
        <dbReference type="SAM" id="SignalP"/>
    </source>
</evidence>
<keyword evidence="8" id="KW-0808">Transferase</keyword>
<feature type="compositionally biased region" description="Acidic residues" evidence="20">
    <location>
        <begin position="117"/>
        <end position="129"/>
    </location>
</feature>
<accession>F4PZF7</accession>
<dbReference type="CDD" id="cd06855">
    <property type="entry name" value="GT_GPT_euk"/>
    <property type="match status" value="1"/>
</dbReference>
<evidence type="ECO:0000256" key="13">
    <source>
        <dbReference type="ARBA" id="ARBA00022989"/>
    </source>
</evidence>
<feature type="compositionally biased region" description="Basic and acidic residues" evidence="20">
    <location>
        <begin position="100"/>
        <end position="116"/>
    </location>
</feature>
<feature type="chain" id="PRO_5003313528" description="UDP-N-acetylglucosamine--dolichyl-phosphate N-acetylglucosaminephosphotransferase" evidence="22">
    <location>
        <begin position="30"/>
        <end position="1165"/>
    </location>
</feature>
<dbReference type="AlphaFoldDB" id="F4PZF7"/>
<feature type="region of interest" description="Disordered" evidence="20">
    <location>
        <begin position="325"/>
        <end position="346"/>
    </location>
</feature>
<evidence type="ECO:0000256" key="16">
    <source>
        <dbReference type="ARBA" id="ARBA00033238"/>
    </source>
</evidence>
<keyword evidence="22" id="KW-0732">Signal</keyword>
<evidence type="ECO:0000256" key="7">
    <source>
        <dbReference type="ARBA" id="ARBA00022676"/>
    </source>
</evidence>
<dbReference type="GO" id="GO:0006488">
    <property type="term" value="P:dolichol-linked oligosaccharide biosynthetic process"/>
    <property type="evidence" value="ECO:0007669"/>
    <property type="project" value="InterPro"/>
</dbReference>
<dbReference type="GO" id="GO:0046872">
    <property type="term" value="F:metal ion binding"/>
    <property type="evidence" value="ECO:0007669"/>
    <property type="project" value="UniProtKB-KW"/>
</dbReference>
<feature type="transmembrane region" description="Helical" evidence="21">
    <location>
        <begin position="828"/>
        <end position="849"/>
    </location>
</feature>
<evidence type="ECO:0000256" key="18">
    <source>
        <dbReference type="ARBA" id="ARBA00045078"/>
    </source>
</evidence>
<keyword evidence="9 21" id="KW-0812">Transmembrane</keyword>
<dbReference type="Pfam" id="PF00953">
    <property type="entry name" value="Glycos_transf_4"/>
    <property type="match status" value="1"/>
</dbReference>
<feature type="transmembrane region" description="Helical" evidence="21">
    <location>
        <begin position="1010"/>
        <end position="1031"/>
    </location>
</feature>
<evidence type="ECO:0000313" key="24">
    <source>
        <dbReference type="Proteomes" id="UP000007797"/>
    </source>
</evidence>
<dbReference type="GO" id="GO:0003975">
    <property type="term" value="F:UDP-N-acetylglucosamine-dolichyl-phosphate N-acetylglucosaminephosphotransferase activity"/>
    <property type="evidence" value="ECO:0007669"/>
    <property type="project" value="UniProtKB-EC"/>
</dbReference>
<keyword evidence="13 21" id="KW-1133">Transmembrane helix</keyword>
<comment type="cofactor">
    <cofactor evidence="1">
        <name>Mg(2+)</name>
        <dbReference type="ChEBI" id="CHEBI:18420"/>
    </cofactor>
</comment>
<proteinExistence type="inferred from homology"/>
<feature type="transmembrane region" description="Helical" evidence="21">
    <location>
        <begin position="967"/>
        <end position="990"/>
    </location>
</feature>
<dbReference type="GO" id="GO:0016757">
    <property type="term" value="F:glycosyltransferase activity"/>
    <property type="evidence" value="ECO:0007669"/>
    <property type="project" value="UniProtKB-KW"/>
</dbReference>
<evidence type="ECO:0000256" key="9">
    <source>
        <dbReference type="ARBA" id="ARBA00022692"/>
    </source>
</evidence>
<dbReference type="UniPathway" id="UPA00378"/>
<reference evidence="24" key="1">
    <citation type="journal article" date="2011" name="Genome Res.">
        <title>Phylogeny-wide analysis of social amoeba genomes highlights ancient origins for complex intercellular communication.</title>
        <authorList>
            <person name="Heidel A.J."/>
            <person name="Lawal H.M."/>
            <person name="Felder M."/>
            <person name="Schilde C."/>
            <person name="Helps N.R."/>
            <person name="Tunggal B."/>
            <person name="Rivero F."/>
            <person name="John U."/>
            <person name="Schleicher M."/>
            <person name="Eichinger L."/>
            <person name="Platzer M."/>
            <person name="Noegel A.A."/>
            <person name="Schaap P."/>
            <person name="Gloeckner G."/>
        </authorList>
    </citation>
    <scope>NUCLEOTIDE SEQUENCE [LARGE SCALE GENOMIC DNA]</scope>
    <source>
        <strain evidence="24">SH3</strain>
    </source>
</reference>
<protein>
    <recommendedName>
        <fullName evidence="6">UDP-N-acetylglucosamine--dolichyl-phosphate N-acetylglucosaminephosphotransferase</fullName>
        <ecNumber evidence="5">2.7.8.15</ecNumber>
    </recommendedName>
    <alternativeName>
        <fullName evidence="15">GlcNAc-1-P transferase</fullName>
    </alternativeName>
    <alternativeName>
        <fullName evidence="16">N-acetylglucosamine-1-phosphate transferase</fullName>
    </alternativeName>
</protein>
<name>F4PZF7_CACFS</name>
<keyword evidence="24" id="KW-1185">Reference proteome</keyword>
<sequence length="1165" mass="134128">MLCIQPPLSSLCSALRQLLCCLWWWLLGSEKHHFDQTTRRRNSDAFTDFSLSGKHEFLSYMIMSLYTLKGEEEEEERMKEDQQQQQLSMNDVVQELLKLQKEEDDKHNENKQSTKGDEEEGDEEDILDDGYDKSIDTPELVYDRLCTDFAILSSHQLELFITDLNESLCNLTNDIIRLAHKKQIQQRLKQQKDNNNNSDSEEDEEEDDQEEIIDSFKYPITNTLLSTISDNSLKYNSIVQNSNQNNNSNNPSTKDTQLSSCYSTLYYLYFIKLFKLSLLLKLNGISNLLNQYYLDDDIESDIESELEEVEEEEQVEDKIKEIKEEPTPTMTTTTTKDEEDDESNYQSFDTSPTNFIIDYDQFGQFNQQQQQSWKIVCKKLSNIYQTSFSYQHLSPNRVWEEYSMFDDLKDITTHLLTFSQDDEKQDLLFILPLFIYLIRDRTIDAPNEIPYNLPLIFNILCIEQNNESNDNNNNFNLSPFQFKSLVSLFSSFVDIRNMNDRSKTFLIQSIVDDCLDYFVHRLSMWSSLPDQQFANINSKDELEAVIITHTNQPLKLITKITIFVSNNSKKYNKIEWDKIYQSKGLISQYITLVTKIENIKQQKEKEEEKEKEKDDSLKLNSMEQIQDLSLMWLTRSSCQSNNISLFIEKVPQLQHIIVIKDLSLYSNNEQQTTNFKFKYNIIWSILILLNNNNNNNNCIEIIFKIINNLLSTNNLENKNFNQISSLAIIIQLLLLIKQSKEVDQTRLIFDDLLVQKILKGIDSKLTSTISQLQQSLQKSTSTDNNNNLEKRERKFIADAPFFLLINLSLPNKQTNIVLEKRRMVDKSLALFVTANIIPPSVMLAILPSLQLQSIIIQNAIFSLCAGIMAYRLIPSIAYLTSEAGLTGMDLNKKGDPKFSGKKIPESLGIATSVVYLLCVILFQLFQWFSFPEAIQLSEYNAALTSICFMILLGFGDDVLNLRWRYKLVLPMFASLPLLVAYAGGTSVVVPHVTFPVDLRFYLGNTFDLGIFYRIYLLMLAIFCTNSINILAGINGLEVGQSIVISTAIIVHNLVELRLHHQALVAGTALTLASPHLLSLVLMVPFFFTTVALLIFNWYPSRVFVGDTFTYFADSQLSLLASTALWSHPLSPSSCASFQPGHRQHGGHPYQPHHYQSHAAHSRSND</sequence>
<feature type="region of interest" description="Disordered" evidence="20">
    <location>
        <begin position="187"/>
        <end position="210"/>
    </location>
</feature>
<feature type="compositionally biased region" description="Low complexity" evidence="20">
    <location>
        <begin position="187"/>
        <end position="198"/>
    </location>
</feature>
<dbReference type="OrthoDB" id="10262326at2759"/>
<evidence type="ECO:0000256" key="1">
    <source>
        <dbReference type="ARBA" id="ARBA00001946"/>
    </source>
</evidence>
<feature type="coiled-coil region" evidence="19">
    <location>
        <begin position="589"/>
        <end position="619"/>
    </location>
</feature>